<dbReference type="SUPFAM" id="SSF57903">
    <property type="entry name" value="FYVE/PHD zinc finger"/>
    <property type="match status" value="1"/>
</dbReference>
<name>A0A2G9QHY7_AQUCT</name>
<evidence type="ECO:0000259" key="6">
    <source>
        <dbReference type="SMART" id="SM00249"/>
    </source>
</evidence>
<keyword evidence="1" id="KW-0479">Metal-binding</keyword>
<dbReference type="InterPro" id="IPR042163">
    <property type="entry name" value="PHF12"/>
</dbReference>
<dbReference type="PANTHER" id="PTHR46309">
    <property type="entry name" value="PHD FINGER PROTEIN 12"/>
    <property type="match status" value="1"/>
</dbReference>
<dbReference type="InterPro" id="IPR001965">
    <property type="entry name" value="Znf_PHD"/>
</dbReference>
<feature type="region of interest" description="Disordered" evidence="4">
    <location>
        <begin position="272"/>
        <end position="333"/>
    </location>
</feature>
<feature type="region of interest" description="Disordered" evidence="4">
    <location>
        <begin position="222"/>
        <end position="241"/>
    </location>
</feature>
<keyword evidence="5" id="KW-1133">Transmembrane helix</keyword>
<keyword evidence="5" id="KW-0472">Membrane</keyword>
<feature type="compositionally biased region" description="Low complexity" evidence="4">
    <location>
        <begin position="316"/>
        <end position="329"/>
    </location>
</feature>
<protein>
    <recommendedName>
        <fullName evidence="6">Zinc finger PHD-type domain-containing protein</fullName>
    </recommendedName>
</protein>
<feature type="region of interest" description="Disordered" evidence="4">
    <location>
        <begin position="528"/>
        <end position="556"/>
    </location>
</feature>
<dbReference type="Pfam" id="PF00628">
    <property type="entry name" value="PHD"/>
    <property type="match status" value="1"/>
</dbReference>
<keyword evidence="3" id="KW-0862">Zinc</keyword>
<dbReference type="CDD" id="cd15534">
    <property type="entry name" value="PHD2_PHF12_Rco1"/>
    <property type="match status" value="1"/>
</dbReference>
<accession>A0A2G9QHY7</accession>
<proteinExistence type="predicted"/>
<reference evidence="8" key="1">
    <citation type="journal article" date="2017" name="Nat. Commun.">
        <title>The North American bullfrog draft genome provides insight into hormonal regulation of long noncoding RNA.</title>
        <authorList>
            <person name="Hammond S.A."/>
            <person name="Warren R.L."/>
            <person name="Vandervalk B.P."/>
            <person name="Kucuk E."/>
            <person name="Khan H."/>
            <person name="Gibb E.A."/>
            <person name="Pandoh P."/>
            <person name="Kirk H."/>
            <person name="Zhao Y."/>
            <person name="Jones M."/>
            <person name="Mungall A.J."/>
            <person name="Coope R."/>
            <person name="Pleasance S."/>
            <person name="Moore R.A."/>
            <person name="Holt R.A."/>
            <person name="Round J.M."/>
            <person name="Ohora S."/>
            <person name="Walle B.V."/>
            <person name="Veldhoen N."/>
            <person name="Helbing C.C."/>
            <person name="Birol I."/>
        </authorList>
    </citation>
    <scope>NUCLEOTIDE SEQUENCE [LARGE SCALE GENOMIC DNA]</scope>
</reference>
<dbReference type="InterPro" id="IPR013083">
    <property type="entry name" value="Znf_RING/FYVE/PHD"/>
</dbReference>
<dbReference type="GO" id="GO:0000122">
    <property type="term" value="P:negative regulation of transcription by RNA polymerase II"/>
    <property type="evidence" value="ECO:0007669"/>
    <property type="project" value="TreeGrafter"/>
</dbReference>
<evidence type="ECO:0000256" key="5">
    <source>
        <dbReference type="SAM" id="Phobius"/>
    </source>
</evidence>
<dbReference type="GO" id="GO:0003714">
    <property type="term" value="F:transcription corepressor activity"/>
    <property type="evidence" value="ECO:0007669"/>
    <property type="project" value="InterPro"/>
</dbReference>
<dbReference type="Proteomes" id="UP000228934">
    <property type="component" value="Unassembled WGS sequence"/>
</dbReference>
<dbReference type="OrthoDB" id="1919692at2759"/>
<evidence type="ECO:0000256" key="3">
    <source>
        <dbReference type="ARBA" id="ARBA00022833"/>
    </source>
</evidence>
<dbReference type="GO" id="GO:0070822">
    <property type="term" value="C:Sin3-type complex"/>
    <property type="evidence" value="ECO:0007669"/>
    <property type="project" value="TreeGrafter"/>
</dbReference>
<dbReference type="SMART" id="SM00249">
    <property type="entry name" value="PHD"/>
    <property type="match status" value="1"/>
</dbReference>
<feature type="compositionally biased region" description="Polar residues" evidence="4">
    <location>
        <begin position="272"/>
        <end position="298"/>
    </location>
</feature>
<feature type="non-terminal residue" evidence="7">
    <location>
        <position position="1"/>
    </location>
</feature>
<evidence type="ECO:0000313" key="8">
    <source>
        <dbReference type="Proteomes" id="UP000228934"/>
    </source>
</evidence>
<dbReference type="AlphaFoldDB" id="A0A2G9QHY7"/>
<dbReference type="InterPro" id="IPR011011">
    <property type="entry name" value="Znf_FYVE_PHD"/>
</dbReference>
<dbReference type="Gene3D" id="3.30.40.10">
    <property type="entry name" value="Zinc/RING finger domain, C3HC4 (zinc finger)"/>
    <property type="match status" value="1"/>
</dbReference>
<keyword evidence="2" id="KW-0863">Zinc-finger</keyword>
<evidence type="ECO:0000313" key="7">
    <source>
        <dbReference type="EMBL" id="PIO15249.1"/>
    </source>
</evidence>
<gene>
    <name evidence="7" type="ORF">AB205_0035620</name>
</gene>
<dbReference type="GO" id="GO:0008270">
    <property type="term" value="F:zinc ion binding"/>
    <property type="evidence" value="ECO:0007669"/>
    <property type="project" value="UniProtKB-KW"/>
</dbReference>
<feature type="compositionally biased region" description="Low complexity" evidence="4">
    <location>
        <begin position="360"/>
        <end position="373"/>
    </location>
</feature>
<dbReference type="InterPro" id="IPR019787">
    <property type="entry name" value="Znf_PHD-finger"/>
</dbReference>
<organism evidence="7 8">
    <name type="scientific">Aquarana catesbeiana</name>
    <name type="common">American bullfrog</name>
    <name type="synonym">Rana catesbeiana</name>
    <dbReference type="NCBI Taxonomy" id="8400"/>
    <lineage>
        <taxon>Eukaryota</taxon>
        <taxon>Metazoa</taxon>
        <taxon>Chordata</taxon>
        <taxon>Craniata</taxon>
        <taxon>Vertebrata</taxon>
        <taxon>Euteleostomi</taxon>
        <taxon>Amphibia</taxon>
        <taxon>Batrachia</taxon>
        <taxon>Anura</taxon>
        <taxon>Neobatrachia</taxon>
        <taxon>Ranoidea</taxon>
        <taxon>Ranidae</taxon>
        <taxon>Aquarana</taxon>
    </lineage>
</organism>
<feature type="domain" description="Zinc finger PHD-type" evidence="6">
    <location>
        <begin position="1"/>
        <end position="40"/>
    </location>
</feature>
<dbReference type="PANTHER" id="PTHR46309:SF1">
    <property type="entry name" value="PHD FINGER PROTEIN 12"/>
    <property type="match status" value="1"/>
</dbReference>
<feature type="transmembrane region" description="Helical" evidence="5">
    <location>
        <begin position="156"/>
        <end position="181"/>
    </location>
</feature>
<sequence length="638" mass="68986">SCRVAPLIQCDYCPLLFHMDCLDPPLTAMPTGRWLCPNHIEHVVLNQKSMTLSNRCQVFDRFQDGVSQHAVKVDFLSRIHKLHPPNRRLLPSIRKNTVKVPEAIKAQYQAPPELIPPAGIRDGELICNGVPDESQKHLLHSEHLANQAEQQESQSFGILLLFLTGHAAASVLANTLILLMFKWLRSVVALQCSILKYLSAKQMTSWGPDDIDSLDIKPLIAPDGSVSNSHQHDDGKPQCPSSLELCPSSQATALQEDCAFVGKLCSSTSCGASNGPSTSESKTNGPHTFSVSPSPTEQLTEHQRLTGTSATISVLPQRPTRPRSGTPPTATVLPNHVMKTESTTGSTICAQRLPVPAITPPNSCSSPELSSTLSRKHTQMQPGPLLSQHDSRPMGSPLSGTRALTPPQAVSVDLTSAAPGASRLCAAAPTAGMLQYALTLCFLVPSCKKHAAGEIRVKSELLICIVILAQGHRYSWSQKNTKHYELLNYSEHGTTVDNVLYSCDFSEKILPTPPSSIVAKVQNVIKRRKSQNPEPEPVKEEVVMSSQGQGPHAQPCNCKASSSSLIGGSGAGWEGTALLHHGSYIKLGCIQFLFSITEFATRQPKGESDALAQDLDLEEKLPLKSPHQVPVLRSNSVP</sequence>
<feature type="region of interest" description="Disordered" evidence="4">
    <location>
        <begin position="357"/>
        <end position="399"/>
    </location>
</feature>
<feature type="compositionally biased region" description="Polar residues" evidence="4">
    <location>
        <begin position="305"/>
        <end position="314"/>
    </location>
</feature>
<evidence type="ECO:0000256" key="2">
    <source>
        <dbReference type="ARBA" id="ARBA00022771"/>
    </source>
</evidence>
<dbReference type="EMBL" id="KV978707">
    <property type="protein sequence ID" value="PIO15249.1"/>
    <property type="molecule type" value="Genomic_DNA"/>
</dbReference>
<evidence type="ECO:0000256" key="4">
    <source>
        <dbReference type="SAM" id="MobiDB-lite"/>
    </source>
</evidence>
<keyword evidence="5" id="KW-0812">Transmembrane</keyword>
<keyword evidence="8" id="KW-1185">Reference proteome</keyword>
<evidence type="ECO:0000256" key="1">
    <source>
        <dbReference type="ARBA" id="ARBA00022723"/>
    </source>
</evidence>